<reference evidence="8 9" key="1">
    <citation type="journal article" date="2023" name="Commun. Biol.">
        <title>Genome analysis of Parmales, the sister group of diatoms, reveals the evolutionary specialization of diatoms from phago-mixotrophs to photoautotrophs.</title>
        <authorList>
            <person name="Ban H."/>
            <person name="Sato S."/>
            <person name="Yoshikawa S."/>
            <person name="Yamada K."/>
            <person name="Nakamura Y."/>
            <person name="Ichinomiya M."/>
            <person name="Sato N."/>
            <person name="Blanc-Mathieu R."/>
            <person name="Endo H."/>
            <person name="Kuwata A."/>
            <person name="Ogata H."/>
        </authorList>
    </citation>
    <scope>NUCLEOTIDE SEQUENCE [LARGE SCALE GENOMIC DNA]</scope>
</reference>
<dbReference type="Gene3D" id="1.20.120.350">
    <property type="entry name" value="Voltage-gated potassium channels. Chain C"/>
    <property type="match status" value="1"/>
</dbReference>
<dbReference type="InterPro" id="IPR005821">
    <property type="entry name" value="Ion_trans_dom"/>
</dbReference>
<feature type="transmembrane region" description="Helical" evidence="6">
    <location>
        <begin position="506"/>
        <end position="526"/>
    </location>
</feature>
<keyword evidence="3 6" id="KW-1133">Transmembrane helix</keyword>
<evidence type="ECO:0000259" key="7">
    <source>
        <dbReference type="Pfam" id="PF00520"/>
    </source>
</evidence>
<feature type="domain" description="Ion transport" evidence="7">
    <location>
        <begin position="3"/>
        <end position="161"/>
    </location>
</feature>
<evidence type="ECO:0000256" key="5">
    <source>
        <dbReference type="SAM" id="MobiDB-lite"/>
    </source>
</evidence>
<evidence type="ECO:0000313" key="8">
    <source>
        <dbReference type="EMBL" id="GMI33115.1"/>
    </source>
</evidence>
<keyword evidence="9" id="KW-1185">Reference proteome</keyword>
<comment type="caution">
    <text evidence="8">The sequence shown here is derived from an EMBL/GenBank/DDBJ whole genome shotgun (WGS) entry which is preliminary data.</text>
</comment>
<keyword evidence="2 6" id="KW-0812">Transmembrane</keyword>
<feature type="region of interest" description="Disordered" evidence="5">
    <location>
        <begin position="615"/>
        <end position="656"/>
    </location>
</feature>
<evidence type="ECO:0000256" key="2">
    <source>
        <dbReference type="ARBA" id="ARBA00022692"/>
    </source>
</evidence>
<feature type="compositionally biased region" description="Polar residues" evidence="5">
    <location>
        <begin position="629"/>
        <end position="642"/>
    </location>
</feature>
<dbReference type="PANTHER" id="PTHR46726">
    <property type="entry name" value="TWO PORE CHANNEL 3"/>
    <property type="match status" value="1"/>
</dbReference>
<evidence type="ECO:0000256" key="1">
    <source>
        <dbReference type="ARBA" id="ARBA00004141"/>
    </source>
</evidence>
<evidence type="ECO:0000313" key="9">
    <source>
        <dbReference type="Proteomes" id="UP001165060"/>
    </source>
</evidence>
<dbReference type="InterPro" id="IPR027359">
    <property type="entry name" value="Volt_channel_dom_sf"/>
</dbReference>
<feature type="domain" description="Ion transport" evidence="7">
    <location>
        <begin position="300"/>
        <end position="564"/>
    </location>
</feature>
<evidence type="ECO:0000256" key="4">
    <source>
        <dbReference type="ARBA" id="ARBA00023136"/>
    </source>
</evidence>
<accession>A0ABQ6MTL2</accession>
<dbReference type="Pfam" id="PF00520">
    <property type="entry name" value="Ion_trans"/>
    <property type="match status" value="2"/>
</dbReference>
<dbReference type="PANTHER" id="PTHR46726:SF1">
    <property type="entry name" value="TWO-PORE CALCIUM CHANNEL 3"/>
    <property type="match status" value="1"/>
</dbReference>
<gene>
    <name evidence="8" type="ORF">TeGR_g1737</name>
</gene>
<proteinExistence type="predicted"/>
<keyword evidence="4 6" id="KW-0472">Membrane</keyword>
<dbReference type="EMBL" id="BRYB01001762">
    <property type="protein sequence ID" value="GMI33115.1"/>
    <property type="molecule type" value="Genomic_DNA"/>
</dbReference>
<evidence type="ECO:0000256" key="3">
    <source>
        <dbReference type="ARBA" id="ARBA00022989"/>
    </source>
</evidence>
<feature type="transmembrane region" description="Helical" evidence="6">
    <location>
        <begin position="58"/>
        <end position="80"/>
    </location>
</feature>
<organism evidence="8 9">
    <name type="scientific">Tetraparma gracilis</name>
    <dbReference type="NCBI Taxonomy" id="2962635"/>
    <lineage>
        <taxon>Eukaryota</taxon>
        <taxon>Sar</taxon>
        <taxon>Stramenopiles</taxon>
        <taxon>Ochrophyta</taxon>
        <taxon>Bolidophyceae</taxon>
        <taxon>Parmales</taxon>
        <taxon>Triparmaceae</taxon>
        <taxon>Tetraparma</taxon>
    </lineage>
</organism>
<name>A0ABQ6MTL2_9STRA</name>
<feature type="non-terminal residue" evidence="8">
    <location>
        <position position="1"/>
    </location>
</feature>
<feature type="transmembrane region" description="Helical" evidence="6">
    <location>
        <begin position="430"/>
        <end position="451"/>
    </location>
</feature>
<dbReference type="Proteomes" id="UP001165060">
    <property type="component" value="Unassembled WGS sequence"/>
</dbReference>
<feature type="transmembrane region" description="Helical" evidence="6">
    <location>
        <begin position="128"/>
        <end position="153"/>
    </location>
</feature>
<protein>
    <recommendedName>
        <fullName evidence="7">Ion transport domain-containing protein</fullName>
    </recommendedName>
</protein>
<comment type="subcellular location">
    <subcellularLocation>
        <location evidence="1">Membrane</location>
        <topology evidence="1">Multi-pass membrane protein</topology>
    </subcellularLocation>
</comment>
<feature type="transmembrane region" description="Helical" evidence="6">
    <location>
        <begin position="6"/>
        <end position="23"/>
    </location>
</feature>
<evidence type="ECO:0000256" key="6">
    <source>
        <dbReference type="SAM" id="Phobius"/>
    </source>
</evidence>
<sequence length="656" mass="75305">NPFKFFACVIFIVDIVFAFRWGLESPRLSRFLRPVYAVVWAPELRRWGMLIARTVPHVWELLVLLFVVLSVWAVTGVIMFGRKGLEEYYTDDLQNFKTFETAWLAMYVLFTTENYPDIMQPVYEFNKIYAVFFVFFLLLVMFFLGNLAVPTLYRAFKKNHHREALRGRILERTALLAAFQLLDIERKGYIELPIFKQLLQRVRRDMFVFHTNDDGDEIATEKEPGIARSMFRELCISDPDREKIYPIEFFRCCEIVLITYKVSRNDSTLDLWTRLCESSANRTFVLRLGYILESHIYDKILLFVQAAITVFMCWYNTDSVSDGVIDMTAAVWVGISWVETCLKMYCMGFSNYFGSWVNKFDFAVVGSAMGGMVCGHFQQQSELFSKIFGASDLSRWFDIYGASVGGMFINLRTIRVVFRPSVLKKLRVVLTIYPFMLNSMALTLMFVYFWALGGMYLFSELDLTDKQTLTCIHEYSPADTAMSPMDEIGHGSVVDFSQFWASNMRLFQILTGSNWHLIMYATICSANKKRHAIYFITFHLIAALVLLQIVIAIYVEAFIAFQDKEDMIEAEREKNSRIDLDESLDDEDMSQYGANGVSAEERAKAFVNASKLRVRTASSRGNMGGSPGTPGSTLVDRTNGSRTARKRVGSIPGESA</sequence>
<dbReference type="SUPFAM" id="SSF81324">
    <property type="entry name" value="Voltage-gated potassium channels"/>
    <property type="match status" value="2"/>
</dbReference>
<dbReference type="Gene3D" id="1.10.287.70">
    <property type="match status" value="2"/>
</dbReference>
<feature type="transmembrane region" description="Helical" evidence="6">
    <location>
        <begin position="533"/>
        <end position="555"/>
    </location>
</feature>